<proteinExistence type="predicted"/>
<keyword evidence="3" id="KW-1185">Reference proteome</keyword>
<dbReference type="Proteomes" id="UP000094094">
    <property type="component" value="Chromosome"/>
</dbReference>
<protein>
    <recommendedName>
        <fullName evidence="1">Competence protein CoiA nuclease-like domain-containing protein</fullName>
    </recommendedName>
</protein>
<gene>
    <name evidence="2" type="ORF">SL103_17495</name>
</gene>
<dbReference type="InterPro" id="IPR010330">
    <property type="entry name" value="CoiA_nuc"/>
</dbReference>
<feature type="domain" description="Competence protein CoiA nuclease-like" evidence="1">
    <location>
        <begin position="95"/>
        <end position="174"/>
    </location>
</feature>
<accession>A0A1D7VM53</accession>
<dbReference type="Pfam" id="PF06054">
    <property type="entry name" value="CoiA_nuc"/>
    <property type="match status" value="1"/>
</dbReference>
<dbReference type="EMBL" id="CP017157">
    <property type="protein sequence ID" value="AOP47801.1"/>
    <property type="molecule type" value="Genomic_DNA"/>
</dbReference>
<dbReference type="OrthoDB" id="4316573at2"/>
<dbReference type="KEGG" id="slc:SL103_17495"/>
<organism evidence="2 3">
    <name type="scientific">Streptomyces lydicus</name>
    <dbReference type="NCBI Taxonomy" id="47763"/>
    <lineage>
        <taxon>Bacteria</taxon>
        <taxon>Bacillati</taxon>
        <taxon>Actinomycetota</taxon>
        <taxon>Actinomycetes</taxon>
        <taxon>Kitasatosporales</taxon>
        <taxon>Streptomycetaceae</taxon>
        <taxon>Streptomyces</taxon>
    </lineage>
</organism>
<evidence type="ECO:0000259" key="1">
    <source>
        <dbReference type="Pfam" id="PF06054"/>
    </source>
</evidence>
<dbReference type="AlphaFoldDB" id="A0A1D7VM53"/>
<reference evidence="2 3" key="1">
    <citation type="submission" date="2016-09" db="EMBL/GenBank/DDBJ databases">
        <title>Complete genome sequencing of Streptomyces lydicus 103 and metabolic pathways analysis of antibiotic biosynthesis.</title>
        <authorList>
            <person name="Jia N."/>
            <person name="Ding M.-Z."/>
            <person name="Gao F."/>
            <person name="Yuan Y.-J."/>
        </authorList>
    </citation>
    <scope>NUCLEOTIDE SEQUENCE [LARGE SCALE GENOMIC DNA]</scope>
    <source>
        <strain evidence="2 3">103</strain>
    </source>
</reference>
<evidence type="ECO:0000313" key="2">
    <source>
        <dbReference type="EMBL" id="AOP47801.1"/>
    </source>
</evidence>
<dbReference type="RefSeq" id="WP_069569945.1">
    <property type="nucleotide sequence ID" value="NZ_CP017157.1"/>
</dbReference>
<sequence>MANGVWHTGYEIVVHLTHADLGHPKRPGLLEEITRPIGDRDRQLLECLEHHEDGICQAEDEGRTPWMAIRRRTVDGVTTLVAAHLPLRTKATAEESDKHKAMKERIARTAQEHGLSADLEARSDDGRIRTDVLIAGPAGKVGWEAQYSPITAATVRRRSSRAVELGITPLWVTSDGASALIDRAPWVLVDDQPWHVIASRKSMLVRAGARNLQEWRCDENSQRPCSGSGGMRTCGGFHAHWDLPALCLPPKPTPQLDELVVTSATGSWVPMRIPDPREPRLTARMWVPEQDRSRWREIVGPPEPEPDGMDQPDDGEITFTGEELDTRCRYGERTHTFDDTRRHRATPAAAAPHTWTDVPTHLYRIPRQEQRLVLAPGERQQAAQLLNCPPWHIGPCAGCGTPINRYGHRGHHACPACRRKVREGPTTSTSHGS</sequence>
<name>A0A1D7VM53_9ACTN</name>
<evidence type="ECO:0000313" key="3">
    <source>
        <dbReference type="Proteomes" id="UP000094094"/>
    </source>
</evidence>